<dbReference type="GO" id="GO:0016616">
    <property type="term" value="F:oxidoreductase activity, acting on the CH-OH group of donors, NAD or NADP as acceptor"/>
    <property type="evidence" value="ECO:0007669"/>
    <property type="project" value="InterPro"/>
</dbReference>
<keyword evidence="3" id="KW-0862">Zinc</keyword>
<gene>
    <name evidence="6" type="ORF">FGLOB1_13419</name>
</gene>
<dbReference type="Gene3D" id="3.40.50.720">
    <property type="entry name" value="NAD(P)-binding Rossmann-like Domain"/>
    <property type="match status" value="1"/>
</dbReference>
<organism evidence="6 7">
    <name type="scientific">Fusarium globosum</name>
    <dbReference type="NCBI Taxonomy" id="78864"/>
    <lineage>
        <taxon>Eukaryota</taxon>
        <taxon>Fungi</taxon>
        <taxon>Dikarya</taxon>
        <taxon>Ascomycota</taxon>
        <taxon>Pezizomycotina</taxon>
        <taxon>Sordariomycetes</taxon>
        <taxon>Hypocreomycetidae</taxon>
        <taxon>Hypocreales</taxon>
        <taxon>Nectriaceae</taxon>
        <taxon>Fusarium</taxon>
        <taxon>Fusarium fujikuroi species complex</taxon>
    </lineage>
</organism>
<dbReference type="InterPro" id="IPR013149">
    <property type="entry name" value="ADH-like_C"/>
</dbReference>
<evidence type="ECO:0000313" key="7">
    <source>
        <dbReference type="Proteomes" id="UP000532311"/>
    </source>
</evidence>
<dbReference type="Pfam" id="PF00107">
    <property type="entry name" value="ADH_zinc_N"/>
    <property type="match status" value="1"/>
</dbReference>
<dbReference type="InterPro" id="IPR036291">
    <property type="entry name" value="NAD(P)-bd_dom_sf"/>
</dbReference>
<protein>
    <submittedName>
        <fullName evidence="6">Alcohol dehydrogenase</fullName>
    </submittedName>
</protein>
<name>A0A8H5XMQ8_9HYPO</name>
<evidence type="ECO:0000256" key="1">
    <source>
        <dbReference type="ARBA" id="ARBA00001947"/>
    </source>
</evidence>
<feature type="domain" description="Enoyl reductase (ER)" evidence="5">
    <location>
        <begin position="10"/>
        <end position="319"/>
    </location>
</feature>
<dbReference type="GO" id="GO:0046872">
    <property type="term" value="F:metal ion binding"/>
    <property type="evidence" value="ECO:0007669"/>
    <property type="project" value="UniProtKB-KW"/>
</dbReference>
<accession>A0A8H5XMQ8</accession>
<dbReference type="InterPro" id="IPR011032">
    <property type="entry name" value="GroES-like_sf"/>
</dbReference>
<proteinExistence type="predicted"/>
<evidence type="ECO:0000256" key="4">
    <source>
        <dbReference type="ARBA" id="ARBA00023002"/>
    </source>
</evidence>
<dbReference type="InterPro" id="IPR020843">
    <property type="entry name" value="ER"/>
</dbReference>
<evidence type="ECO:0000256" key="2">
    <source>
        <dbReference type="ARBA" id="ARBA00022723"/>
    </source>
</evidence>
<sequence>MSTSFQVFRGTKDGSIVSSETSSVLTSNQVFIETTHSGVCGTDEIFLHSGQALGHEGVGIVRQVSPGVHSVQVGDRVGFGYVRKVCGSCDSCMAGKRIQSMTLASTVRVYGECDFDIGSFGSGVVWDADCLFPIPQNYKSEHAAALMCAGASVWECLQDGPARPGERVGVLGVGGLGHLAVKLASSMGCEVVVLSTSESKREDAMSFGASEFHVFNQSAEHAQKIQPLKRLLLCSNSSSVEDFTAIVPHMDTSGVIYPLTVSFGDIKIPLLAVMAKGLRIQGTRCNITPDIMTFPLTSEGIETSMHELREGRIKYRAVLIR</sequence>
<evidence type="ECO:0000259" key="5">
    <source>
        <dbReference type="SMART" id="SM00829"/>
    </source>
</evidence>
<dbReference type="SUPFAM" id="SSF50129">
    <property type="entry name" value="GroES-like"/>
    <property type="match status" value="1"/>
</dbReference>
<dbReference type="InterPro" id="IPR047109">
    <property type="entry name" value="CAD-like"/>
</dbReference>
<keyword evidence="4" id="KW-0560">Oxidoreductase</keyword>
<dbReference type="Pfam" id="PF08240">
    <property type="entry name" value="ADH_N"/>
    <property type="match status" value="1"/>
</dbReference>
<keyword evidence="7" id="KW-1185">Reference proteome</keyword>
<dbReference type="AlphaFoldDB" id="A0A8H5XMQ8"/>
<keyword evidence="2" id="KW-0479">Metal-binding</keyword>
<dbReference type="Gene3D" id="3.90.180.10">
    <property type="entry name" value="Medium-chain alcohol dehydrogenases, catalytic domain"/>
    <property type="match status" value="1"/>
</dbReference>
<dbReference type="EMBL" id="JAAQPF010000833">
    <property type="protein sequence ID" value="KAF5696562.1"/>
    <property type="molecule type" value="Genomic_DNA"/>
</dbReference>
<comment type="cofactor">
    <cofactor evidence="1">
        <name>Zn(2+)</name>
        <dbReference type="ChEBI" id="CHEBI:29105"/>
    </cofactor>
</comment>
<dbReference type="InterPro" id="IPR013154">
    <property type="entry name" value="ADH-like_N"/>
</dbReference>
<comment type="caution">
    <text evidence="6">The sequence shown here is derived from an EMBL/GenBank/DDBJ whole genome shotgun (WGS) entry which is preliminary data.</text>
</comment>
<dbReference type="SMART" id="SM00829">
    <property type="entry name" value="PKS_ER"/>
    <property type="match status" value="1"/>
</dbReference>
<dbReference type="Proteomes" id="UP000532311">
    <property type="component" value="Unassembled WGS sequence"/>
</dbReference>
<dbReference type="SUPFAM" id="SSF51735">
    <property type="entry name" value="NAD(P)-binding Rossmann-fold domains"/>
    <property type="match status" value="1"/>
</dbReference>
<reference evidence="6 7" key="1">
    <citation type="submission" date="2020-05" db="EMBL/GenBank/DDBJ databases">
        <title>Identification and distribution of gene clusters putatively required for synthesis of sphingolipid metabolism inhibitors in phylogenetically diverse species of the filamentous fungus Fusarium.</title>
        <authorList>
            <person name="Kim H.-S."/>
            <person name="Busman M."/>
            <person name="Brown D.W."/>
            <person name="Divon H."/>
            <person name="Uhlig S."/>
            <person name="Proctor R.H."/>
        </authorList>
    </citation>
    <scope>NUCLEOTIDE SEQUENCE [LARGE SCALE GENOMIC DNA]</scope>
    <source>
        <strain evidence="6 7">NRRL 26131</strain>
    </source>
</reference>
<evidence type="ECO:0000313" key="6">
    <source>
        <dbReference type="EMBL" id="KAF5696562.1"/>
    </source>
</evidence>
<dbReference type="PANTHER" id="PTHR42683">
    <property type="entry name" value="ALDEHYDE REDUCTASE"/>
    <property type="match status" value="1"/>
</dbReference>
<evidence type="ECO:0000256" key="3">
    <source>
        <dbReference type="ARBA" id="ARBA00022833"/>
    </source>
</evidence>